<comment type="caution">
    <text evidence="1">The sequence shown here is derived from an EMBL/GenBank/DDBJ whole genome shotgun (WGS) entry which is preliminary data.</text>
</comment>
<evidence type="ECO:0000313" key="1">
    <source>
        <dbReference type="EMBL" id="KAF2716789.1"/>
    </source>
</evidence>
<keyword evidence="2" id="KW-1185">Reference proteome</keyword>
<reference evidence="1" key="1">
    <citation type="journal article" date="2020" name="Stud. Mycol.">
        <title>101 Dothideomycetes genomes: a test case for predicting lifestyles and emergence of pathogens.</title>
        <authorList>
            <person name="Haridas S."/>
            <person name="Albert R."/>
            <person name="Binder M."/>
            <person name="Bloem J."/>
            <person name="Labutti K."/>
            <person name="Salamov A."/>
            <person name="Andreopoulos B."/>
            <person name="Baker S."/>
            <person name="Barry K."/>
            <person name="Bills G."/>
            <person name="Bluhm B."/>
            <person name="Cannon C."/>
            <person name="Castanera R."/>
            <person name="Culley D."/>
            <person name="Daum C."/>
            <person name="Ezra D."/>
            <person name="Gonzalez J."/>
            <person name="Henrissat B."/>
            <person name="Kuo A."/>
            <person name="Liang C."/>
            <person name="Lipzen A."/>
            <person name="Lutzoni F."/>
            <person name="Magnuson J."/>
            <person name="Mondo S."/>
            <person name="Nolan M."/>
            <person name="Ohm R."/>
            <person name="Pangilinan J."/>
            <person name="Park H.-J."/>
            <person name="Ramirez L."/>
            <person name="Alfaro M."/>
            <person name="Sun H."/>
            <person name="Tritt A."/>
            <person name="Yoshinaga Y."/>
            <person name="Zwiers L.-H."/>
            <person name="Turgeon B."/>
            <person name="Goodwin S."/>
            <person name="Spatafora J."/>
            <person name="Crous P."/>
            <person name="Grigoriev I."/>
        </authorList>
    </citation>
    <scope>NUCLEOTIDE SEQUENCE</scope>
    <source>
        <strain evidence="1">CBS 116435</strain>
    </source>
</reference>
<protein>
    <submittedName>
        <fullName evidence="1">Uncharacterized protein</fullName>
    </submittedName>
</protein>
<proteinExistence type="predicted"/>
<organism evidence="1 2">
    <name type="scientific">Polychaeton citri CBS 116435</name>
    <dbReference type="NCBI Taxonomy" id="1314669"/>
    <lineage>
        <taxon>Eukaryota</taxon>
        <taxon>Fungi</taxon>
        <taxon>Dikarya</taxon>
        <taxon>Ascomycota</taxon>
        <taxon>Pezizomycotina</taxon>
        <taxon>Dothideomycetes</taxon>
        <taxon>Dothideomycetidae</taxon>
        <taxon>Capnodiales</taxon>
        <taxon>Capnodiaceae</taxon>
        <taxon>Polychaeton</taxon>
    </lineage>
</organism>
<sequence>MTSCNGKSFTNVEHVPHNSGDTAHTYNGLGVCRPTGRIEDHPAVYYTCVGYSMDGSVLPPTPYGVLWTLTFGHHLMLLYPCPAKFPPVVCIYYGFYATSVDNGMHYRLRYKPFLQHWLALSDNISVGVGISSKSPAWSAHHDPVQVSCLWAPLTHEDQESCHDDNCRSTPFQLLPRSRTSTFP</sequence>
<gene>
    <name evidence="1" type="ORF">K431DRAFT_171219</name>
</gene>
<dbReference type="Proteomes" id="UP000799441">
    <property type="component" value="Unassembled WGS sequence"/>
</dbReference>
<evidence type="ECO:0000313" key="2">
    <source>
        <dbReference type="Proteomes" id="UP000799441"/>
    </source>
</evidence>
<name>A0A9P4UJV4_9PEZI</name>
<dbReference type="EMBL" id="MU003862">
    <property type="protein sequence ID" value="KAF2716789.1"/>
    <property type="molecule type" value="Genomic_DNA"/>
</dbReference>
<dbReference type="AlphaFoldDB" id="A0A9P4UJV4"/>
<accession>A0A9P4UJV4</accession>